<dbReference type="SUPFAM" id="SSF50939">
    <property type="entry name" value="Sialidases"/>
    <property type="match status" value="2"/>
</dbReference>
<dbReference type="EMBL" id="RQGD01000005">
    <property type="protein sequence ID" value="TGL63113.1"/>
    <property type="molecule type" value="Genomic_DNA"/>
</dbReference>
<proteinExistence type="predicted"/>
<evidence type="ECO:0000313" key="2">
    <source>
        <dbReference type="Proteomes" id="UP000297693"/>
    </source>
</evidence>
<dbReference type="CDD" id="cd15482">
    <property type="entry name" value="Sialidase_non-viral"/>
    <property type="match status" value="2"/>
</dbReference>
<gene>
    <name evidence="1" type="ORF">EHQ58_01290</name>
</gene>
<keyword evidence="2" id="KW-1185">Reference proteome</keyword>
<evidence type="ECO:0008006" key="3">
    <source>
        <dbReference type="Google" id="ProtNLM"/>
    </source>
</evidence>
<dbReference type="AlphaFoldDB" id="A0A4R9KD83"/>
<dbReference type="Gene3D" id="2.130.10.10">
    <property type="entry name" value="YVTN repeat-like/Quinoprotein amine dehydrogenase"/>
    <property type="match status" value="3"/>
</dbReference>
<dbReference type="OrthoDB" id="338234at2"/>
<comment type="caution">
    <text evidence="1">The sequence shown here is derived from an EMBL/GenBank/DDBJ whole genome shotgun (WGS) entry which is preliminary data.</text>
</comment>
<dbReference type="RefSeq" id="WP_135621533.1">
    <property type="nucleotide sequence ID" value="NZ_RQGD01000005.1"/>
</dbReference>
<reference evidence="1" key="1">
    <citation type="journal article" date="2019" name="PLoS Negl. Trop. Dis.">
        <title>Revisiting the worldwide diversity of Leptospira species in the environment.</title>
        <authorList>
            <person name="Vincent A.T."/>
            <person name="Schiettekatte O."/>
            <person name="Bourhy P."/>
            <person name="Veyrier F.J."/>
            <person name="Picardeau M."/>
        </authorList>
    </citation>
    <scope>NUCLEOTIDE SEQUENCE [LARGE SCALE GENOMIC DNA]</scope>
    <source>
        <strain evidence="1">201702476</strain>
    </source>
</reference>
<name>A0A4R9KD83_9LEPT</name>
<sequence>MKNLICTYQSLLFLMLVMCKPPGLNNSSDGGAFSFLPTVFLRCYNAGCYLPPDVGSRNSIWKEVFARPTVSDLRAIAQSSSGAFVTVGSFGVILRKDKIDDEWVTVDAGFSNLWRSVSFRTANEVWIVGEAQNIAVSIDGGRKWRRYINTNLIGNFSGIYFIDANNGILLTEAVSGVTNSKTRIMRTQDGGASWTSLLELDSGTWNQLGSNYDQTLVAYGLIDGTTPFLYRSFDNGVSWNKIAISEPSFLLSLDFRNTTEGIAVFPFPTLATKTTTDGGITWTALASAPTGTRVIKYLTDQKILAAAFTSTAPNIPILYRSDDNAASFTSFLQLSAFIGGAPTFIHKANESVAVIGLRGLLIKSNDNGGSLTLESTNHRQQTGEGIKALSNGEIFFHTNQSSPNKPGFKSTSDFNTYAPLNYSTAISSRTVMCPSSNGTKVFLGGVSASSAISLDGGNTFTEITPANLTAGVVPSSNAVTSCLWLDASTIVVGFAGGYSVRSTDSGTTWASPSTPNSTYPGVRRLVSLPGNSNIVIGVLGTATSNHSVTAIKRSTNGGVTWTSTDFNNLNFADVVCPTDNLCYAMGFNIVTNFPDNYLFKSIDAGISWTKQTPIGLEDPIIRSIYFFDANDGWAATDQGMYFTRNGGLSWSQSNSPIFGLGYTSVTANPDGTVYAIGDRMSIISTPNKGFQ</sequence>
<dbReference type="PANTHER" id="PTHR47199:SF2">
    <property type="entry name" value="PHOTOSYSTEM II STABILITY_ASSEMBLY FACTOR HCF136, CHLOROPLASTIC"/>
    <property type="match status" value="1"/>
</dbReference>
<dbReference type="InterPro" id="IPR036278">
    <property type="entry name" value="Sialidase_sf"/>
</dbReference>
<protein>
    <recommendedName>
        <fullName evidence="3">Photosynthesis system II assembly factor Ycf48/Hcf136-like domain-containing protein</fullName>
    </recommendedName>
</protein>
<dbReference type="Proteomes" id="UP000297693">
    <property type="component" value="Unassembled WGS sequence"/>
</dbReference>
<dbReference type="InterPro" id="IPR015943">
    <property type="entry name" value="WD40/YVTN_repeat-like_dom_sf"/>
</dbReference>
<evidence type="ECO:0000313" key="1">
    <source>
        <dbReference type="EMBL" id="TGL63113.1"/>
    </source>
</evidence>
<accession>A0A4R9KD83</accession>
<organism evidence="1 2">
    <name type="scientific">Leptospira ognonensis</name>
    <dbReference type="NCBI Taxonomy" id="2484945"/>
    <lineage>
        <taxon>Bacteria</taxon>
        <taxon>Pseudomonadati</taxon>
        <taxon>Spirochaetota</taxon>
        <taxon>Spirochaetia</taxon>
        <taxon>Leptospirales</taxon>
        <taxon>Leptospiraceae</taxon>
        <taxon>Leptospira</taxon>
    </lineage>
</organism>
<dbReference type="PANTHER" id="PTHR47199">
    <property type="entry name" value="PHOTOSYSTEM II STABILITY/ASSEMBLY FACTOR HCF136, CHLOROPLASTIC"/>
    <property type="match status" value="1"/>
</dbReference>